<dbReference type="GeneID" id="28959181"/>
<dbReference type="EMBL" id="DS231698">
    <property type="protein sequence ID" value="KNA98894.1"/>
    <property type="molecule type" value="Genomic_DNA"/>
</dbReference>
<dbReference type="RefSeq" id="XP_018236942.1">
    <property type="nucleotide sequence ID" value="XM_018398562.1"/>
</dbReference>
<dbReference type="RefSeq" id="XP_018236940.1">
    <property type="nucleotide sequence ID" value="XM_018398560.1"/>
</dbReference>
<dbReference type="EMBL" id="DS231698">
    <property type="protein sequence ID" value="KNA98896.1"/>
    <property type="molecule type" value="Genomic_DNA"/>
</dbReference>
<dbReference type="EMBL" id="DS231698">
    <property type="protein sequence ID" value="KNA98893.1"/>
    <property type="molecule type" value="Genomic_DNA"/>
</dbReference>
<dbReference type="RefSeq" id="XP_018236938.1">
    <property type="nucleotide sequence ID" value="XM_018398558.1"/>
</dbReference>
<gene>
    <name evidence="1" type="ORF">FOXG_18475</name>
</gene>
<dbReference type="AlphaFoldDB" id="A0A0J9WIP6"/>
<name>A0A0J9WIP6_FUSO4</name>
<dbReference type="EMBL" id="DS231698">
    <property type="protein sequence ID" value="KNA98897.1"/>
    <property type="molecule type" value="Genomic_DNA"/>
</dbReference>
<evidence type="ECO:0000313" key="1">
    <source>
        <dbReference type="EMBL" id="KNA98896.1"/>
    </source>
</evidence>
<dbReference type="Proteomes" id="UP000009097">
    <property type="component" value="Unassembled WGS sequence"/>
</dbReference>
<reference evidence="1" key="1">
    <citation type="submission" date="2007-04" db="EMBL/GenBank/DDBJ databases">
        <authorList>
            <consortium name="The Broad Institute Genome Sequencing Platform"/>
            <person name="Birren B."/>
            <person name="Lander E."/>
            <person name="Galagan J."/>
            <person name="Nusbaum C."/>
            <person name="Devon K."/>
            <person name="Ma L.-J."/>
            <person name="Jaffe D."/>
            <person name="Butler J."/>
            <person name="Alvarez P."/>
            <person name="Gnerre S."/>
            <person name="Grabherr M."/>
            <person name="Kleber M."/>
            <person name="Mauceli E."/>
            <person name="Brockman W."/>
            <person name="MacCallum I.A."/>
            <person name="Young S."/>
            <person name="LaButti K."/>
            <person name="DeCaprio D."/>
            <person name="Crawford M."/>
            <person name="Koehrsen M."/>
            <person name="Engels R."/>
            <person name="Montgomery P."/>
            <person name="Pearson M."/>
            <person name="Howarth C."/>
            <person name="Larson L."/>
            <person name="White J."/>
            <person name="O'Leary S."/>
            <person name="Kodira C."/>
            <person name="Zeng Q."/>
            <person name="Yandava C."/>
            <person name="Alvarado L."/>
            <person name="Kistler C."/>
            <person name="Shim W.-B."/>
            <person name="Kang S."/>
            <person name="Woloshuk C."/>
        </authorList>
    </citation>
    <scope>NUCLEOTIDE SEQUENCE</scope>
    <source>
        <strain evidence="1">4287</strain>
    </source>
</reference>
<dbReference type="KEGG" id="fox:FOXG_18475"/>
<sequence length="116" mass="12873">MQLQIANSIGVSVGFWIPKICVIDLHVIASRPIWRPHASFHSLLGRLCLDFLLDMSPAARPFPSHQDLPNLDSSAASLRHNGSLLWLADQIFMPSVTPVFVQAIPTPEPIFDSFDN</sequence>
<accession>A0A0J9WIP6</accession>
<dbReference type="EMBL" id="DS231698">
    <property type="protein sequence ID" value="KNA98892.1"/>
    <property type="molecule type" value="Genomic_DNA"/>
</dbReference>
<dbReference type="VEuPathDB" id="FungiDB:FOXG_18475"/>
<organism evidence="1 2">
    <name type="scientific">Fusarium oxysporum f. sp. lycopersici (strain 4287 / CBS 123668 / FGSC 9935 / NRRL 34936)</name>
    <name type="common">Fusarium vascular wilt of tomato</name>
    <dbReference type="NCBI Taxonomy" id="426428"/>
    <lineage>
        <taxon>Eukaryota</taxon>
        <taxon>Fungi</taxon>
        <taxon>Dikarya</taxon>
        <taxon>Ascomycota</taxon>
        <taxon>Pezizomycotina</taxon>
        <taxon>Sordariomycetes</taxon>
        <taxon>Hypocreomycetidae</taxon>
        <taxon>Hypocreales</taxon>
        <taxon>Nectriaceae</taxon>
        <taxon>Fusarium</taxon>
        <taxon>Fusarium oxysporum species complex</taxon>
    </lineage>
</organism>
<dbReference type="EMBL" id="DS231698">
    <property type="protein sequence ID" value="KNA98895.1"/>
    <property type="molecule type" value="Genomic_DNA"/>
</dbReference>
<dbReference type="RefSeq" id="XP_018236939.1">
    <property type="nucleotide sequence ID" value="XM_018398559.1"/>
</dbReference>
<protein>
    <submittedName>
        <fullName evidence="1">Uncharacterized protein</fullName>
    </submittedName>
</protein>
<proteinExistence type="predicted"/>
<dbReference type="RefSeq" id="XP_018236943.1">
    <property type="nucleotide sequence ID" value="XM_018398563.1"/>
</dbReference>
<dbReference type="RefSeq" id="XP_018236944.1">
    <property type="nucleotide sequence ID" value="XM_018398564.1"/>
</dbReference>
<dbReference type="RefSeq" id="XP_018236941.1">
    <property type="nucleotide sequence ID" value="XM_018398561.1"/>
</dbReference>
<reference evidence="1" key="2">
    <citation type="journal article" date="2010" name="Nature">
        <title>Comparative genomics reveals mobile pathogenicity chromosomes in Fusarium.</title>
        <authorList>
            <person name="Ma L.J."/>
            <person name="van der Does H.C."/>
            <person name="Borkovich K.A."/>
            <person name="Coleman J.J."/>
            <person name="Daboussi M.J."/>
            <person name="Di Pietro A."/>
            <person name="Dufresne M."/>
            <person name="Freitag M."/>
            <person name="Grabherr M."/>
            <person name="Henrissat B."/>
            <person name="Houterman P.M."/>
            <person name="Kang S."/>
            <person name="Shim W.B."/>
            <person name="Woloshuk C."/>
            <person name="Xie X."/>
            <person name="Xu J.R."/>
            <person name="Antoniw J."/>
            <person name="Baker S.E."/>
            <person name="Bluhm B.H."/>
            <person name="Breakspear A."/>
            <person name="Brown D.W."/>
            <person name="Butchko R.A."/>
            <person name="Chapman S."/>
            <person name="Coulson R."/>
            <person name="Coutinho P.M."/>
            <person name="Danchin E.G."/>
            <person name="Diener A."/>
            <person name="Gale L.R."/>
            <person name="Gardiner D.M."/>
            <person name="Goff S."/>
            <person name="Hammond-Kosack K.E."/>
            <person name="Hilburn K."/>
            <person name="Hua-Van A."/>
            <person name="Jonkers W."/>
            <person name="Kazan K."/>
            <person name="Kodira C.D."/>
            <person name="Koehrsen M."/>
            <person name="Kumar L."/>
            <person name="Lee Y.H."/>
            <person name="Li L."/>
            <person name="Manners J.M."/>
            <person name="Miranda-Saavedra D."/>
            <person name="Mukherjee M."/>
            <person name="Park G."/>
            <person name="Park J."/>
            <person name="Park S.Y."/>
            <person name="Proctor R.H."/>
            <person name="Regev A."/>
            <person name="Ruiz-Roldan M.C."/>
            <person name="Sain D."/>
            <person name="Sakthikumar S."/>
            <person name="Sykes S."/>
            <person name="Schwartz D.C."/>
            <person name="Turgeon B.G."/>
            <person name="Wapinski I."/>
            <person name="Yoder O."/>
            <person name="Young S."/>
            <person name="Zeng Q."/>
            <person name="Zhou S."/>
            <person name="Galagan J."/>
            <person name="Cuomo C.A."/>
            <person name="Kistler H.C."/>
            <person name="Rep M."/>
        </authorList>
    </citation>
    <scope>NUCLEOTIDE SEQUENCE [LARGE SCALE GENOMIC DNA]</scope>
    <source>
        <strain evidence="1">4287</strain>
    </source>
</reference>
<dbReference type="EMBL" id="DS231698">
    <property type="protein sequence ID" value="KNA98898.1"/>
    <property type="molecule type" value="Genomic_DNA"/>
</dbReference>
<evidence type="ECO:0000313" key="2">
    <source>
        <dbReference type="Proteomes" id="UP000009097"/>
    </source>
</evidence>